<accession>A0AA38TDA8</accession>
<evidence type="ECO:0000313" key="2">
    <source>
        <dbReference type="EMBL" id="KAJ9549282.1"/>
    </source>
</evidence>
<comment type="caution">
    <text evidence="2">The sequence shown here is derived from an EMBL/GenBank/DDBJ whole genome shotgun (WGS) entry which is preliminary data.</text>
</comment>
<dbReference type="NCBIfam" id="TIGR01640">
    <property type="entry name" value="F_box_assoc_1"/>
    <property type="match status" value="1"/>
</dbReference>
<dbReference type="Gene3D" id="1.20.1280.50">
    <property type="match status" value="1"/>
</dbReference>
<dbReference type="EMBL" id="JARYMX010000005">
    <property type="protein sequence ID" value="KAJ9549282.1"/>
    <property type="molecule type" value="Genomic_DNA"/>
</dbReference>
<dbReference type="AlphaFoldDB" id="A0AA38TDA8"/>
<dbReference type="InterPro" id="IPR017451">
    <property type="entry name" value="F-box-assoc_interact_dom"/>
</dbReference>
<gene>
    <name evidence="2" type="ORF">OSB04_021825</name>
</gene>
<dbReference type="Pfam" id="PF00646">
    <property type="entry name" value="F-box"/>
    <property type="match status" value="1"/>
</dbReference>
<dbReference type="SUPFAM" id="SSF81383">
    <property type="entry name" value="F-box domain"/>
    <property type="match status" value="1"/>
</dbReference>
<feature type="domain" description="F-box" evidence="1">
    <location>
        <begin position="1"/>
        <end position="51"/>
    </location>
</feature>
<keyword evidence="3" id="KW-1185">Reference proteome</keyword>
<dbReference type="InterPro" id="IPR036047">
    <property type="entry name" value="F-box-like_dom_sf"/>
</dbReference>
<dbReference type="PANTHER" id="PTHR31672">
    <property type="entry name" value="BNACNNG10540D PROTEIN"/>
    <property type="match status" value="1"/>
</dbReference>
<proteinExistence type="predicted"/>
<name>A0AA38TDA8_9ASTR</name>
<dbReference type="InterPro" id="IPR001810">
    <property type="entry name" value="F-box_dom"/>
</dbReference>
<reference evidence="2" key="1">
    <citation type="submission" date="2023-03" db="EMBL/GenBank/DDBJ databases">
        <title>Chromosome-scale reference genome and RAD-based genetic map of yellow starthistle (Centaurea solstitialis) reveal putative structural variation and QTLs associated with invader traits.</title>
        <authorList>
            <person name="Reatini B."/>
            <person name="Cang F.A."/>
            <person name="Jiang Q."/>
            <person name="Mckibben M.T.W."/>
            <person name="Barker M.S."/>
            <person name="Rieseberg L.H."/>
            <person name="Dlugosch K.M."/>
        </authorList>
    </citation>
    <scope>NUCLEOTIDE SEQUENCE</scope>
    <source>
        <strain evidence="2">CAN-66</strain>
        <tissue evidence="2">Leaf</tissue>
    </source>
</reference>
<dbReference type="PROSITE" id="PS50181">
    <property type="entry name" value="FBOX"/>
    <property type="match status" value="1"/>
</dbReference>
<protein>
    <recommendedName>
        <fullName evidence="1">F-box domain-containing protein</fullName>
    </recommendedName>
</protein>
<dbReference type="InterPro" id="IPR013187">
    <property type="entry name" value="F-box-assoc_dom_typ3"/>
</dbReference>
<dbReference type="Pfam" id="PF08268">
    <property type="entry name" value="FBA_3"/>
    <property type="match status" value="1"/>
</dbReference>
<dbReference type="Proteomes" id="UP001172457">
    <property type="component" value="Chromosome 5"/>
</dbReference>
<dbReference type="InterPro" id="IPR050796">
    <property type="entry name" value="SCF_F-box_component"/>
</dbReference>
<evidence type="ECO:0000259" key="1">
    <source>
        <dbReference type="PROSITE" id="PS50181"/>
    </source>
</evidence>
<dbReference type="SMART" id="SM00256">
    <property type="entry name" value="FBOX"/>
    <property type="match status" value="1"/>
</dbReference>
<dbReference type="PANTHER" id="PTHR31672:SF10">
    <property type="entry name" value="F-BOX DOMAIN-CONTAINING PROTEIN"/>
    <property type="match status" value="1"/>
</dbReference>
<evidence type="ECO:0000313" key="3">
    <source>
        <dbReference type="Proteomes" id="UP001172457"/>
    </source>
</evidence>
<organism evidence="2 3">
    <name type="scientific">Centaurea solstitialis</name>
    <name type="common">yellow star-thistle</name>
    <dbReference type="NCBI Taxonomy" id="347529"/>
    <lineage>
        <taxon>Eukaryota</taxon>
        <taxon>Viridiplantae</taxon>
        <taxon>Streptophyta</taxon>
        <taxon>Embryophyta</taxon>
        <taxon>Tracheophyta</taxon>
        <taxon>Spermatophyta</taxon>
        <taxon>Magnoliopsida</taxon>
        <taxon>eudicotyledons</taxon>
        <taxon>Gunneridae</taxon>
        <taxon>Pentapetalae</taxon>
        <taxon>asterids</taxon>
        <taxon>campanulids</taxon>
        <taxon>Asterales</taxon>
        <taxon>Asteraceae</taxon>
        <taxon>Carduoideae</taxon>
        <taxon>Cardueae</taxon>
        <taxon>Centaureinae</taxon>
        <taxon>Centaurea</taxon>
    </lineage>
</organism>
<sequence>MSDYLPRDLHLQILKRLPLNSIIQSSIVCKSWNSLITSTDFISAHQNFTKSINGTGPQTLLIRYFDRTRKIEKYVTGKDDLTFGFQFSDIEFHQSATTTAYFRVVGYCDGVFCLSDDLFDSMSTVILWNPSIRRSVRVLVPNHEQIWPQVTVLGFGVCPRTHDPKIVRIVCVNDFSVPDMVTMNDHSSVEVFSVASGGWRKHFGGGGGNHGRSPHKMIQISWSQICFSGAIHWIACDKRIGSNPRCLIVSFGLVHEVFDEMPLPDALARQHVLKLSIDNRKGCLTVIECDMEKGNECCGVWVMKEYGVMRSWEKLYVIHLPGLLRRPVGFRANGEMVLALKNHELVSVDCNGNIKSLNVYGNIRSFFVGSFMESLILVDKQDGQLYRPRPC</sequence>